<keyword evidence="19" id="KW-1185">Reference proteome</keyword>
<feature type="region of interest" description="Disordered" evidence="16">
    <location>
        <begin position="483"/>
        <end position="531"/>
    </location>
</feature>
<dbReference type="InterPro" id="IPR051833">
    <property type="entry name" value="TC-DDR_regulator"/>
</dbReference>
<keyword evidence="13" id="KW-0238">DNA-binding</keyword>
<feature type="compositionally biased region" description="Low complexity" evidence="16">
    <location>
        <begin position="520"/>
        <end position="531"/>
    </location>
</feature>
<protein>
    <recommendedName>
        <fullName evidence="5">RNA polymerase II degradation factor 1</fullName>
    </recommendedName>
</protein>
<feature type="region of interest" description="Disordered" evidence="16">
    <location>
        <begin position="563"/>
        <end position="726"/>
    </location>
</feature>
<evidence type="ECO:0000256" key="11">
    <source>
        <dbReference type="ARBA" id="ARBA00022843"/>
    </source>
</evidence>
<dbReference type="CDD" id="cd14368">
    <property type="entry name" value="CUE_DEF1_like"/>
    <property type="match status" value="1"/>
</dbReference>
<keyword evidence="10" id="KW-0833">Ubl conjugation pathway</keyword>
<evidence type="ECO:0000256" key="14">
    <source>
        <dbReference type="ARBA" id="ARBA00023204"/>
    </source>
</evidence>
<feature type="region of interest" description="Disordered" evidence="16">
    <location>
        <begin position="288"/>
        <end position="331"/>
    </location>
</feature>
<evidence type="ECO:0000256" key="4">
    <source>
        <dbReference type="ARBA" id="ARBA00005491"/>
    </source>
</evidence>
<evidence type="ECO:0000259" key="17">
    <source>
        <dbReference type="Pfam" id="PF02845"/>
    </source>
</evidence>
<dbReference type="EMBL" id="CP046234">
    <property type="protein sequence ID" value="WFD46440.1"/>
    <property type="molecule type" value="Genomic_DNA"/>
</dbReference>
<feature type="compositionally biased region" description="Low complexity" evidence="16">
    <location>
        <begin position="708"/>
        <end position="726"/>
    </location>
</feature>
<keyword evidence="7" id="KW-0963">Cytoplasm</keyword>
<dbReference type="SUPFAM" id="SSF46934">
    <property type="entry name" value="UBA-like"/>
    <property type="match status" value="1"/>
</dbReference>
<evidence type="ECO:0000256" key="5">
    <source>
        <dbReference type="ARBA" id="ARBA00020536"/>
    </source>
</evidence>
<feature type="region of interest" description="Disordered" evidence="16">
    <location>
        <begin position="136"/>
        <end position="170"/>
    </location>
</feature>
<proteinExistence type="inferred from homology"/>
<keyword evidence="15" id="KW-0539">Nucleus</keyword>
<feature type="region of interest" description="Disordered" evidence="16">
    <location>
        <begin position="201"/>
        <end position="269"/>
    </location>
</feature>
<evidence type="ECO:0000256" key="8">
    <source>
        <dbReference type="ARBA" id="ARBA00022553"/>
    </source>
</evidence>
<evidence type="ECO:0000256" key="12">
    <source>
        <dbReference type="ARBA" id="ARBA00022895"/>
    </source>
</evidence>
<comment type="similarity">
    <text evidence="4">Belongs to the DEF1 family.</text>
</comment>
<evidence type="ECO:0000256" key="1">
    <source>
        <dbReference type="ARBA" id="ARBA00004123"/>
    </source>
</evidence>
<gene>
    <name evidence="18" type="primary">DEF1</name>
    <name evidence="18" type="ORF">GLX27_001075</name>
</gene>
<reference evidence="18 19" key="1">
    <citation type="journal article" date="2020" name="Elife">
        <title>Loss of centromere function drives karyotype evolution in closely related Malassezia species.</title>
        <authorList>
            <person name="Sankaranarayanan S.R."/>
            <person name="Ianiri G."/>
            <person name="Coelho M.A."/>
            <person name="Reza M.H."/>
            <person name="Thimmappa B.C."/>
            <person name="Ganguly P."/>
            <person name="Vadnala R.N."/>
            <person name="Sun S."/>
            <person name="Siddharthan R."/>
            <person name="Tellgren-Roth C."/>
            <person name="Dawson T.L."/>
            <person name="Heitman J."/>
            <person name="Sanyal K."/>
        </authorList>
    </citation>
    <scope>NUCLEOTIDE SEQUENCE [LARGE SCALE GENOMIC DNA]</scope>
    <source>
        <strain evidence="18">CBS14141</strain>
    </source>
</reference>
<feature type="compositionally biased region" description="Low complexity" evidence="16">
    <location>
        <begin position="1"/>
        <end position="13"/>
    </location>
</feature>
<feature type="compositionally biased region" description="Low complexity" evidence="16">
    <location>
        <begin position="248"/>
        <end position="269"/>
    </location>
</feature>
<evidence type="ECO:0000256" key="2">
    <source>
        <dbReference type="ARBA" id="ARBA00004496"/>
    </source>
</evidence>
<feature type="region of interest" description="Disordered" evidence="16">
    <location>
        <begin position="1"/>
        <end position="36"/>
    </location>
</feature>
<keyword evidence="8" id="KW-0597">Phosphoprotein</keyword>
<dbReference type="InterPro" id="IPR041803">
    <property type="entry name" value="DEF1_CUE"/>
</dbReference>
<feature type="compositionally biased region" description="Polar residues" evidence="16">
    <location>
        <begin position="675"/>
        <end position="689"/>
    </location>
</feature>
<keyword evidence="6" id="KW-0158">Chromosome</keyword>
<evidence type="ECO:0000256" key="10">
    <source>
        <dbReference type="ARBA" id="ARBA00022786"/>
    </source>
</evidence>
<evidence type="ECO:0000256" key="15">
    <source>
        <dbReference type="ARBA" id="ARBA00023242"/>
    </source>
</evidence>
<evidence type="ECO:0000256" key="16">
    <source>
        <dbReference type="SAM" id="MobiDB-lite"/>
    </source>
</evidence>
<accession>A0ABY8EN72</accession>
<dbReference type="InterPro" id="IPR009060">
    <property type="entry name" value="UBA-like_sf"/>
</dbReference>
<dbReference type="PANTHER" id="PTHR16308">
    <property type="entry name" value="UBIQUITIN ASSOCIATED PROTEIN 2-LIKE/LINGERER"/>
    <property type="match status" value="1"/>
</dbReference>
<feature type="compositionally biased region" description="Pro residues" evidence="16">
    <location>
        <begin position="509"/>
        <end position="519"/>
    </location>
</feature>
<evidence type="ECO:0000256" key="7">
    <source>
        <dbReference type="ARBA" id="ARBA00022490"/>
    </source>
</evidence>
<keyword evidence="11" id="KW-0832">Ubl conjugation</keyword>
<feature type="compositionally biased region" description="Low complexity" evidence="16">
    <location>
        <begin position="104"/>
        <end position="114"/>
    </location>
</feature>
<feature type="compositionally biased region" description="Low complexity" evidence="16">
    <location>
        <begin position="156"/>
        <end position="166"/>
    </location>
</feature>
<keyword evidence="14" id="KW-0234">DNA repair</keyword>
<feature type="region of interest" description="Disordered" evidence="16">
    <location>
        <begin position="83"/>
        <end position="114"/>
    </location>
</feature>
<dbReference type="Pfam" id="PF02845">
    <property type="entry name" value="CUE"/>
    <property type="match status" value="1"/>
</dbReference>
<sequence>MSTPQSGAAPRRAANPRRRGGQRNRSSANAADDTEQVKLLRSKYTHQLSVIQELFPDWSDEDLLFALQESNGDVELAVGRISEGHASQFSSVKTKKQTRKEAAAAHAAAPAAPAAVPATTAAPAASVSAAPAQAAATDAAAPRARARNAERGAVRGRGAPAQAARAGRGGFRGVGARGGAAGAVPVSAQAASKPITTTQAAFQVSQPAQPAGERTAASSAAEKPKTGMSWAQIARPVEKAPPAPAAPAPTSAPAAATSTAPAPASAAPEPAIDTEITQPALALDAAQNVSEGVQAAPSEPSAVPAPAPAPAPVSARGARARAHQDAPVVMPGGPASLDRLGVQFGTLNFMAGDEAQQPLAGADESSAARAGFADVDAKRDAPADAASFPQQGLDAFKSHGFGNATHNTYGLASGNTNARPAFEQADESLHANAPSGTTPAAGGAPAAGTNAAGFTGAPSSIYNTPLDSQRNALYYGAHHNATTPMSSLRGDERASPAAHAVPTPGEAPSAPPAQPPQPATPAGAPGLQQQQPFPNVMPYYYPYYMPNQFQHYASPAGGFGQYQMYGGQPQHPSKPDATPTGPSLASPYLHHGGPADAAAVYGTHTPPPHFQPHTAVGASYDAQGFGQRVPSSLNQPTASDGFKLQGNADADAGSLPGLSNFLSAGQAQQGGIPPQSRTGAPNAGAQSSPLDYRSFDAAKSPAAGANRAPTGAPAGQPVQQQPAQQHPAYYQQYAGNFGHQGTAAYNGYSYGRQQQPPYWG</sequence>
<dbReference type="Proteomes" id="UP000818624">
    <property type="component" value="Chromosome 1"/>
</dbReference>
<dbReference type="PANTHER" id="PTHR16308:SF13">
    <property type="entry name" value="PROTEIN LINGERER"/>
    <property type="match status" value="1"/>
</dbReference>
<keyword evidence="9" id="KW-0227">DNA damage</keyword>
<keyword evidence="12" id="KW-0779">Telomere</keyword>
<name>A0ABY8EN72_MALFU</name>
<feature type="compositionally biased region" description="Polar residues" evidence="16">
    <location>
        <begin position="629"/>
        <end position="638"/>
    </location>
</feature>
<evidence type="ECO:0000256" key="6">
    <source>
        <dbReference type="ARBA" id="ARBA00022454"/>
    </source>
</evidence>
<comment type="subcellular location">
    <subcellularLocation>
        <location evidence="3">Chromosome</location>
        <location evidence="3">Telomere</location>
    </subcellularLocation>
    <subcellularLocation>
        <location evidence="2">Cytoplasm</location>
    </subcellularLocation>
    <subcellularLocation>
        <location evidence="1">Nucleus</location>
    </subcellularLocation>
</comment>
<dbReference type="InterPro" id="IPR003892">
    <property type="entry name" value="CUE"/>
</dbReference>
<evidence type="ECO:0000256" key="3">
    <source>
        <dbReference type="ARBA" id="ARBA00004574"/>
    </source>
</evidence>
<evidence type="ECO:0000256" key="13">
    <source>
        <dbReference type="ARBA" id="ARBA00023125"/>
    </source>
</evidence>
<organism evidence="18 19">
    <name type="scientific">Malassezia furfur</name>
    <name type="common">Pityriasis versicolor infection agent</name>
    <name type="synonym">Pityrosporum furfur</name>
    <dbReference type="NCBI Taxonomy" id="55194"/>
    <lineage>
        <taxon>Eukaryota</taxon>
        <taxon>Fungi</taxon>
        <taxon>Dikarya</taxon>
        <taxon>Basidiomycota</taxon>
        <taxon>Ustilaginomycotina</taxon>
        <taxon>Malasseziomycetes</taxon>
        <taxon>Malasseziales</taxon>
        <taxon>Malasseziaceae</taxon>
        <taxon>Malassezia</taxon>
    </lineage>
</organism>
<evidence type="ECO:0000256" key="9">
    <source>
        <dbReference type="ARBA" id="ARBA00022763"/>
    </source>
</evidence>
<feature type="domain" description="CUE" evidence="17">
    <location>
        <begin position="46"/>
        <end position="84"/>
    </location>
</feature>
<evidence type="ECO:0000313" key="18">
    <source>
        <dbReference type="EMBL" id="WFD46440.1"/>
    </source>
</evidence>
<evidence type="ECO:0000313" key="19">
    <source>
        <dbReference type="Proteomes" id="UP000818624"/>
    </source>
</evidence>